<gene>
    <name evidence="2" type="ORF">BLM47_13970</name>
</gene>
<evidence type="ECO:0000313" key="2">
    <source>
        <dbReference type="EMBL" id="PDO09193.1"/>
    </source>
</evidence>
<dbReference type="InterPro" id="IPR035255">
    <property type="entry name" value="DUF5348"/>
</dbReference>
<reference evidence="2 3" key="1">
    <citation type="submission" date="2016-12" db="EMBL/GenBank/DDBJ databases">
        <title>Candidatus Reconcilibacillus cellulovorans genome.</title>
        <authorList>
            <person name="Kolinko S."/>
            <person name="Wu Y.-W."/>
            <person name="Tachea F."/>
            <person name="Denzel E."/>
            <person name="Hiras J."/>
            <person name="Baecker N."/>
            <person name="Chan L.J."/>
            <person name="Eichorst S.A."/>
            <person name="Frey D."/>
            <person name="Adams P.D."/>
            <person name="Pray T."/>
            <person name="Tanjore D."/>
            <person name="Petzold C.J."/>
            <person name="Gladden J.M."/>
            <person name="Simmons B.A."/>
            <person name="Singer S.W."/>
        </authorList>
    </citation>
    <scope>NUCLEOTIDE SEQUENCE [LARGE SCALE GENOMIC DNA]</scope>
    <source>
        <strain evidence="2">JTherm</strain>
    </source>
</reference>
<dbReference type="AlphaFoldDB" id="A0A2A6DWT0"/>
<dbReference type="EMBL" id="MOXJ01000065">
    <property type="protein sequence ID" value="PDO09193.1"/>
    <property type="molecule type" value="Genomic_DNA"/>
</dbReference>
<dbReference type="Gene3D" id="2.40.10.390">
    <property type="match status" value="1"/>
</dbReference>
<evidence type="ECO:0000259" key="1">
    <source>
        <dbReference type="Pfam" id="PF17295"/>
    </source>
</evidence>
<comment type="caution">
    <text evidence="2">The sequence shown here is derived from an EMBL/GenBank/DDBJ whole genome shotgun (WGS) entry which is preliminary data.</text>
</comment>
<organism evidence="2 3">
    <name type="scientific">Candidatus Reconcilbacillus cellulovorans</name>
    <dbReference type="NCBI Taxonomy" id="1906605"/>
    <lineage>
        <taxon>Bacteria</taxon>
        <taxon>Bacillati</taxon>
        <taxon>Bacillota</taxon>
        <taxon>Bacilli</taxon>
        <taxon>Bacillales</taxon>
        <taxon>Paenibacillaceae</taxon>
        <taxon>Candidatus Reconcilbacillus</taxon>
    </lineage>
</organism>
<sequence>MRKNAFLTYDPSKDQWGVKLRGRWYRMSCGERFGLKIGRTYVGCRLELDTTWYVELPDNTRFILHPRSAYSVSVEA</sequence>
<name>A0A2A6DWT0_9BACL</name>
<dbReference type="Proteomes" id="UP000243688">
    <property type="component" value="Unassembled WGS sequence"/>
</dbReference>
<protein>
    <recommendedName>
        <fullName evidence="1">DUF5348 domain-containing protein</fullName>
    </recommendedName>
</protein>
<accession>A0A2A6DWT0</accession>
<dbReference type="Pfam" id="PF17295">
    <property type="entry name" value="DUF5348"/>
    <property type="match status" value="1"/>
</dbReference>
<feature type="domain" description="DUF5348" evidence="1">
    <location>
        <begin position="7"/>
        <end position="72"/>
    </location>
</feature>
<proteinExistence type="predicted"/>
<evidence type="ECO:0000313" key="3">
    <source>
        <dbReference type="Proteomes" id="UP000243688"/>
    </source>
</evidence>